<keyword evidence="2" id="KW-1185">Reference proteome</keyword>
<name>A0ACC0T4D0_POPTR</name>
<proteinExistence type="predicted"/>
<protein>
    <submittedName>
        <fullName evidence="1">Uncharacterized protein</fullName>
    </submittedName>
</protein>
<dbReference type="Proteomes" id="UP000006729">
    <property type="component" value="Chromosome 4"/>
</dbReference>
<evidence type="ECO:0000313" key="2">
    <source>
        <dbReference type="Proteomes" id="UP000006729"/>
    </source>
</evidence>
<reference evidence="1 2" key="1">
    <citation type="journal article" date="2006" name="Science">
        <title>The genome of black cottonwood, Populus trichocarpa (Torr. &amp; Gray).</title>
        <authorList>
            <person name="Tuskan G.A."/>
            <person name="Difazio S."/>
            <person name="Jansson S."/>
            <person name="Bohlmann J."/>
            <person name="Grigoriev I."/>
            <person name="Hellsten U."/>
            <person name="Putnam N."/>
            <person name="Ralph S."/>
            <person name="Rombauts S."/>
            <person name="Salamov A."/>
            <person name="Schein J."/>
            <person name="Sterck L."/>
            <person name="Aerts A."/>
            <person name="Bhalerao R.R."/>
            <person name="Bhalerao R.P."/>
            <person name="Blaudez D."/>
            <person name="Boerjan W."/>
            <person name="Brun A."/>
            <person name="Brunner A."/>
            <person name="Busov V."/>
            <person name="Campbell M."/>
            <person name="Carlson J."/>
            <person name="Chalot M."/>
            <person name="Chapman J."/>
            <person name="Chen G.L."/>
            <person name="Cooper D."/>
            <person name="Coutinho P.M."/>
            <person name="Couturier J."/>
            <person name="Covert S."/>
            <person name="Cronk Q."/>
            <person name="Cunningham R."/>
            <person name="Davis J."/>
            <person name="Degroeve S."/>
            <person name="Dejardin A."/>
            <person name="Depamphilis C."/>
            <person name="Detter J."/>
            <person name="Dirks B."/>
            <person name="Dubchak I."/>
            <person name="Duplessis S."/>
            <person name="Ehlting J."/>
            <person name="Ellis B."/>
            <person name="Gendler K."/>
            <person name="Goodstein D."/>
            <person name="Gribskov M."/>
            <person name="Grimwood J."/>
            <person name="Groover A."/>
            <person name="Gunter L."/>
            <person name="Hamberger B."/>
            <person name="Heinze B."/>
            <person name="Helariutta Y."/>
            <person name="Henrissat B."/>
            <person name="Holligan D."/>
            <person name="Holt R."/>
            <person name="Huang W."/>
            <person name="Islam-Faridi N."/>
            <person name="Jones S."/>
            <person name="Jones-Rhoades M."/>
            <person name="Jorgensen R."/>
            <person name="Joshi C."/>
            <person name="Kangasjarvi J."/>
            <person name="Karlsson J."/>
            <person name="Kelleher C."/>
            <person name="Kirkpatrick R."/>
            <person name="Kirst M."/>
            <person name="Kohler A."/>
            <person name="Kalluri U."/>
            <person name="Larimer F."/>
            <person name="Leebens-Mack J."/>
            <person name="Leple J.C."/>
            <person name="Locascio P."/>
            <person name="Lou Y."/>
            <person name="Lucas S."/>
            <person name="Martin F."/>
            <person name="Montanini B."/>
            <person name="Napoli C."/>
            <person name="Nelson D.R."/>
            <person name="Nelson C."/>
            <person name="Nieminen K."/>
            <person name="Nilsson O."/>
            <person name="Pereda V."/>
            <person name="Peter G."/>
            <person name="Philippe R."/>
            <person name="Pilate G."/>
            <person name="Poliakov A."/>
            <person name="Razumovskaya J."/>
            <person name="Richardson P."/>
            <person name="Rinaldi C."/>
            <person name="Ritland K."/>
            <person name="Rouze P."/>
            <person name="Ryaboy D."/>
            <person name="Schmutz J."/>
            <person name="Schrader J."/>
            <person name="Segerman B."/>
            <person name="Shin H."/>
            <person name="Siddiqui A."/>
            <person name="Sterky F."/>
            <person name="Terry A."/>
            <person name="Tsai C.J."/>
            <person name="Uberbacher E."/>
            <person name="Unneberg P."/>
            <person name="Vahala J."/>
            <person name="Wall K."/>
            <person name="Wessler S."/>
            <person name="Yang G."/>
            <person name="Yin T."/>
            <person name="Douglas C."/>
            <person name="Marra M."/>
            <person name="Sandberg G."/>
            <person name="Van de Peer Y."/>
            <person name="Rokhsar D."/>
        </authorList>
    </citation>
    <scope>NUCLEOTIDE SEQUENCE [LARGE SCALE GENOMIC DNA]</scope>
    <source>
        <strain evidence="2">cv. Nisqually</strain>
    </source>
</reference>
<organism evidence="1 2">
    <name type="scientific">Populus trichocarpa</name>
    <name type="common">Western balsam poplar</name>
    <name type="synonym">Populus balsamifera subsp. trichocarpa</name>
    <dbReference type="NCBI Taxonomy" id="3694"/>
    <lineage>
        <taxon>Eukaryota</taxon>
        <taxon>Viridiplantae</taxon>
        <taxon>Streptophyta</taxon>
        <taxon>Embryophyta</taxon>
        <taxon>Tracheophyta</taxon>
        <taxon>Spermatophyta</taxon>
        <taxon>Magnoliopsida</taxon>
        <taxon>eudicotyledons</taxon>
        <taxon>Gunneridae</taxon>
        <taxon>Pentapetalae</taxon>
        <taxon>rosids</taxon>
        <taxon>fabids</taxon>
        <taxon>Malpighiales</taxon>
        <taxon>Salicaceae</taxon>
        <taxon>Saliceae</taxon>
        <taxon>Populus</taxon>
    </lineage>
</organism>
<gene>
    <name evidence="1" type="ORF">POPTR_004G075950v4</name>
</gene>
<accession>A0ACC0T4D0</accession>
<dbReference type="EMBL" id="CM009293">
    <property type="protein sequence ID" value="KAI9396094.1"/>
    <property type="molecule type" value="Genomic_DNA"/>
</dbReference>
<evidence type="ECO:0000313" key="1">
    <source>
        <dbReference type="EMBL" id="KAI9396094.1"/>
    </source>
</evidence>
<sequence>MLGNMTAPPNFPSQENLEDYAGSSKKHLGGDDVGPAPALPKKQCLSIPSPEKINSPDNQLFNHKQLHHSYFL</sequence>
<comment type="caution">
    <text evidence="1">The sequence shown here is derived from an EMBL/GenBank/DDBJ whole genome shotgun (WGS) entry which is preliminary data.</text>
</comment>